<feature type="active site" description="Charge relay system" evidence="5 6">
    <location>
        <position position="244"/>
    </location>
</feature>
<dbReference type="RefSeq" id="WP_066663844.1">
    <property type="nucleotide sequence ID" value="NZ_CP011402.1"/>
</dbReference>
<feature type="compositionally biased region" description="Polar residues" evidence="8">
    <location>
        <begin position="75"/>
        <end position="85"/>
    </location>
</feature>
<dbReference type="GO" id="GO:0004252">
    <property type="term" value="F:serine-type endopeptidase activity"/>
    <property type="evidence" value="ECO:0007669"/>
    <property type="project" value="UniProtKB-UniRule"/>
</dbReference>
<accession>A0A1H8QG60</accession>
<dbReference type="InterPro" id="IPR003343">
    <property type="entry name" value="Big_2"/>
</dbReference>
<evidence type="ECO:0000256" key="7">
    <source>
        <dbReference type="RuleBase" id="RU003355"/>
    </source>
</evidence>
<feature type="active site" description="Charge relay system" evidence="5 6">
    <location>
        <position position="489"/>
    </location>
</feature>
<evidence type="ECO:0000256" key="4">
    <source>
        <dbReference type="ARBA" id="ARBA00022825"/>
    </source>
</evidence>
<dbReference type="InterPro" id="IPR043708">
    <property type="entry name" value="DUF5648"/>
</dbReference>
<keyword evidence="4 6" id="KW-0720">Serine protease</keyword>
<reference evidence="13" key="1">
    <citation type="submission" date="2016-10" db="EMBL/GenBank/DDBJ databases">
        <authorList>
            <person name="Varghese N."/>
        </authorList>
    </citation>
    <scope>NUCLEOTIDE SEQUENCE [LARGE SCALE GENOMIC DNA]</scope>
    <source>
        <strain evidence="13">DSM 21843</strain>
    </source>
</reference>
<dbReference type="PANTHER" id="PTHR43806:SF11">
    <property type="entry name" value="CEREVISIN-RELATED"/>
    <property type="match status" value="1"/>
</dbReference>
<evidence type="ECO:0000313" key="12">
    <source>
        <dbReference type="EMBL" id="SEO53192.1"/>
    </source>
</evidence>
<keyword evidence="2 6" id="KW-0645">Protease</keyword>
<dbReference type="InterPro" id="IPR008964">
    <property type="entry name" value="Invasin/intimin_cell_adhesion"/>
</dbReference>
<evidence type="ECO:0000256" key="2">
    <source>
        <dbReference type="ARBA" id="ARBA00022670"/>
    </source>
</evidence>
<dbReference type="InterPro" id="IPR022398">
    <property type="entry name" value="Peptidase_S8_His-AS"/>
</dbReference>
<dbReference type="PROSITE" id="PS00138">
    <property type="entry name" value="SUBTILASE_SER"/>
    <property type="match status" value="1"/>
</dbReference>
<sequence length="1395" mass="145300">MGCSMAWGTTTYRRRKRIACIAAAVACVAVAVVAWWCGMGGTTVPEPDVSDSVQNKAMVFDAQNGDDAPGDSGAASESQSHSESTYELVKDESAMEREPYVPYEVMLLLGEEDAPEEVSTFVASMECVQPQKVAQEDVDLGFVVLHLAEGYDVPAAVSALETAGRVAQPDYCYYLAEDDDSSAGSLFTDSSDDGLVAPSSALLPAVTSIDDSKQSLLWGLSSMAAYEAWDIQRTEGRVVVAVLDSGCRMDHEDLADNIVDSYMAVDAHDYEDKDYIYDVDESSIEDMTDILGHGTHVAGIVAGVANNGKGVAGVSYNAGLMPVKVFYSLTETKKDTGIQKSMTIANSSDLVRAYAYIASYNTEHPEAPVRVVNMSLGGSMDSLGSEDQAFVNAMDAASAQGILSVGAAGNDGTDGPDVNYPSDYGTCLGVINVTRNTSTGVITRYTSSNYNTSSQTKGNSNKNICAPGTTIYSTVYGSTSSYGYKSGTSMACPYVAGVAALLYARDDGLSVDRAKSVMYATATDLVYTNYNTNGSVRDNATAGWDPYTGYGLVNAYHALQLLDIVNGNATLGGHSVIPGESCTLTVPYDGDGSWTWVSSNPSVAGVTQDGVVTGYNVGSVTVTATLSNEFGLTASVTGTVDVRPYSLSDATIDAIASQTFTGSLIMPSFVVRYGGTVLTPGVDYSVSYMDNVNAGQAVAVATGLGQYAGSVSAPFTIAQKDLSGAVVTAPDCEYAGQAQSPAPTVVLNGVTLRSGADYTVGYNANVNVGTATVSVTGKGNYKGTATGSFNIVKASLSSASVSASAQAYTGAALTPVPTVSLAGKTLAVNTDFTVVSYADNVRPGLARVTVQGTGNYEGQASGYFVVMGLMDNTSFVQVVGLHPMEYTGGPIEPDPVIGFASVGLTRGVDYQLSYANNVDVGEASMTISGLGPYYANQQERTFQIAPAPLTVVVADLALPYGSAAPASYESTVSGLRGSDTCDVAVRVCYEGGTTEVIQDISELAAGSYALVPSVDLGAKAGNYSVTCSNGTLTIQAVSLEGAQIALPNQSYAFTGAAIEPEPQVTVGGVVLQKGVDYAVSYADNELPGVATVTVTGVGNYEGSAAATFDITGGNIADATVQVSDAPYTGSAVSPEPVVTFHGKQLTRDVDYTVSYANNVAVGQATATITGVGNFLGSTQATFQVTRADISGASVTAEGATYTGSAITPAPVVVLNGVTLTAGSDYTVSYSNNVAVGTATVHVAGAGSYAGTAAGTFTISKKPSQGMYRLYNPNGGEHFYTASSSERDHLRKLGWRYEGIGWNAPTTGDPVYRLYNPNGGDHHYTKSKEERDGLRKLGWRYEGVGWYSDTAKSVPLYRQYNPNAKSGSHNYTTSKSENDMLVRVGWRAEGIGWYGV</sequence>
<dbReference type="SUPFAM" id="SSF52743">
    <property type="entry name" value="Subtilisin-like"/>
    <property type="match status" value="1"/>
</dbReference>
<dbReference type="PROSITE" id="PS51892">
    <property type="entry name" value="SUBTILASE"/>
    <property type="match status" value="1"/>
</dbReference>
<feature type="region of interest" description="Disordered" evidence="8">
    <location>
        <begin position="62"/>
        <end position="91"/>
    </location>
</feature>
<evidence type="ECO:0000256" key="5">
    <source>
        <dbReference type="PIRSR" id="PIRSR615500-1"/>
    </source>
</evidence>
<dbReference type="Gene3D" id="2.60.40.1080">
    <property type="match status" value="1"/>
</dbReference>
<comment type="similarity">
    <text evidence="1 6 7">Belongs to the peptidase S8 family.</text>
</comment>
<name>A0A1H8QG60_9ACTN</name>
<feature type="domain" description="DUF5648" evidence="11">
    <location>
        <begin position="1266"/>
        <end position="1394"/>
    </location>
</feature>
<dbReference type="EMBL" id="FOEC01000002">
    <property type="protein sequence ID" value="SEO53192.1"/>
    <property type="molecule type" value="Genomic_DNA"/>
</dbReference>
<feature type="active site" description="Charge relay system" evidence="5 6">
    <location>
        <position position="293"/>
    </location>
</feature>
<dbReference type="PANTHER" id="PTHR43806">
    <property type="entry name" value="PEPTIDASE S8"/>
    <property type="match status" value="1"/>
</dbReference>
<dbReference type="Gene3D" id="3.40.50.200">
    <property type="entry name" value="Peptidase S8/S53 domain"/>
    <property type="match status" value="1"/>
</dbReference>
<dbReference type="InterPro" id="IPR023827">
    <property type="entry name" value="Peptidase_S8_Asp-AS"/>
</dbReference>
<dbReference type="OrthoDB" id="5526311at2"/>
<evidence type="ECO:0000256" key="8">
    <source>
        <dbReference type="SAM" id="MobiDB-lite"/>
    </source>
</evidence>
<dbReference type="PROSITE" id="PS00136">
    <property type="entry name" value="SUBTILASE_ASP"/>
    <property type="match status" value="1"/>
</dbReference>
<evidence type="ECO:0000313" key="13">
    <source>
        <dbReference type="Proteomes" id="UP000182975"/>
    </source>
</evidence>
<evidence type="ECO:0000256" key="1">
    <source>
        <dbReference type="ARBA" id="ARBA00011073"/>
    </source>
</evidence>
<evidence type="ECO:0000256" key="3">
    <source>
        <dbReference type="ARBA" id="ARBA00022801"/>
    </source>
</evidence>
<dbReference type="STRING" id="79604.AAY81_08280"/>
<proteinExistence type="inferred from homology"/>
<dbReference type="InterPro" id="IPR000209">
    <property type="entry name" value="Peptidase_S8/S53_dom"/>
</dbReference>
<feature type="domain" description="Peptidase S8/S53" evidence="9">
    <location>
        <begin position="238"/>
        <end position="537"/>
    </location>
</feature>
<dbReference type="Pfam" id="PF00082">
    <property type="entry name" value="Peptidase_S8"/>
    <property type="match status" value="1"/>
</dbReference>
<dbReference type="InterPro" id="IPR023828">
    <property type="entry name" value="Peptidase_S8_Ser-AS"/>
</dbReference>
<organism evidence="12 13">
    <name type="scientific">Denitrobacterium detoxificans</name>
    <dbReference type="NCBI Taxonomy" id="79604"/>
    <lineage>
        <taxon>Bacteria</taxon>
        <taxon>Bacillati</taxon>
        <taxon>Actinomycetota</taxon>
        <taxon>Coriobacteriia</taxon>
        <taxon>Eggerthellales</taxon>
        <taxon>Eggerthellaceae</taxon>
        <taxon>Denitrobacterium</taxon>
    </lineage>
</organism>
<evidence type="ECO:0000259" key="9">
    <source>
        <dbReference type="Pfam" id="PF00082"/>
    </source>
</evidence>
<dbReference type="InterPro" id="IPR015500">
    <property type="entry name" value="Peptidase_S8_subtilisin-rel"/>
</dbReference>
<evidence type="ECO:0000259" key="11">
    <source>
        <dbReference type="Pfam" id="PF18885"/>
    </source>
</evidence>
<dbReference type="SUPFAM" id="SSF49373">
    <property type="entry name" value="Invasin/intimin cell-adhesion fragments"/>
    <property type="match status" value="1"/>
</dbReference>
<dbReference type="Proteomes" id="UP000182975">
    <property type="component" value="Unassembled WGS sequence"/>
</dbReference>
<keyword evidence="3 6" id="KW-0378">Hydrolase</keyword>
<gene>
    <name evidence="12" type="ORF">SAMN02910314_00475</name>
</gene>
<evidence type="ECO:0000259" key="10">
    <source>
        <dbReference type="Pfam" id="PF02368"/>
    </source>
</evidence>
<dbReference type="PROSITE" id="PS00137">
    <property type="entry name" value="SUBTILASE_HIS"/>
    <property type="match status" value="1"/>
</dbReference>
<dbReference type="Pfam" id="PF02368">
    <property type="entry name" value="Big_2"/>
    <property type="match status" value="1"/>
</dbReference>
<protein>
    <submittedName>
        <fullName evidence="12">Ig-like domain (Group 2)</fullName>
    </submittedName>
</protein>
<dbReference type="InterPro" id="IPR050131">
    <property type="entry name" value="Peptidase_S8_subtilisin-like"/>
</dbReference>
<dbReference type="GO" id="GO:0006508">
    <property type="term" value="P:proteolysis"/>
    <property type="evidence" value="ECO:0007669"/>
    <property type="project" value="UniProtKB-KW"/>
</dbReference>
<dbReference type="Pfam" id="PF18885">
    <property type="entry name" value="DUF5648"/>
    <property type="match status" value="1"/>
</dbReference>
<keyword evidence="13" id="KW-1185">Reference proteome</keyword>
<evidence type="ECO:0000256" key="6">
    <source>
        <dbReference type="PROSITE-ProRule" id="PRU01240"/>
    </source>
</evidence>
<dbReference type="InterPro" id="IPR036852">
    <property type="entry name" value="Peptidase_S8/S53_dom_sf"/>
</dbReference>
<feature type="domain" description="BIG2" evidence="10">
    <location>
        <begin position="590"/>
        <end position="634"/>
    </location>
</feature>
<dbReference type="PRINTS" id="PR00723">
    <property type="entry name" value="SUBTILISIN"/>
</dbReference>